<accession>A0A068TT08</accession>
<sequence>MTRELQKKSTGARCLHCLPLLSISPFFFFCSTCRNQALNIDGCITASIHVDSLRISHGIILQTVQPESRSKLD</sequence>
<dbReference type="InParanoid" id="A0A068TT08"/>
<dbReference type="Proteomes" id="UP000295252">
    <property type="component" value="Chromosome V"/>
</dbReference>
<reference evidence="2" key="1">
    <citation type="journal article" date="2014" name="Science">
        <title>The coffee genome provides insight into the convergent evolution of caffeine biosynthesis.</title>
        <authorList>
            <person name="Denoeud F."/>
            <person name="Carretero-Paulet L."/>
            <person name="Dereeper A."/>
            <person name="Droc G."/>
            <person name="Guyot R."/>
            <person name="Pietrella M."/>
            <person name="Zheng C."/>
            <person name="Alberti A."/>
            <person name="Anthony F."/>
            <person name="Aprea G."/>
            <person name="Aury J.M."/>
            <person name="Bento P."/>
            <person name="Bernard M."/>
            <person name="Bocs S."/>
            <person name="Campa C."/>
            <person name="Cenci A."/>
            <person name="Combes M.C."/>
            <person name="Crouzillat D."/>
            <person name="Da Silva C."/>
            <person name="Daddiego L."/>
            <person name="De Bellis F."/>
            <person name="Dussert S."/>
            <person name="Garsmeur O."/>
            <person name="Gayraud T."/>
            <person name="Guignon V."/>
            <person name="Jahn K."/>
            <person name="Jamilloux V."/>
            <person name="Joet T."/>
            <person name="Labadie K."/>
            <person name="Lan T."/>
            <person name="Leclercq J."/>
            <person name="Lepelley M."/>
            <person name="Leroy T."/>
            <person name="Li L.T."/>
            <person name="Librado P."/>
            <person name="Lopez L."/>
            <person name="Munoz A."/>
            <person name="Noel B."/>
            <person name="Pallavicini A."/>
            <person name="Perrotta G."/>
            <person name="Poncet V."/>
            <person name="Pot D."/>
            <person name="Priyono X."/>
            <person name="Rigoreau M."/>
            <person name="Rouard M."/>
            <person name="Rozas J."/>
            <person name="Tranchant-Dubreuil C."/>
            <person name="VanBuren R."/>
            <person name="Zhang Q."/>
            <person name="Andrade A.C."/>
            <person name="Argout X."/>
            <person name="Bertrand B."/>
            <person name="de Kochko A."/>
            <person name="Graziosi G."/>
            <person name="Henry R.J."/>
            <person name="Jayarama X."/>
            <person name="Ming R."/>
            <person name="Nagai C."/>
            <person name="Rounsley S."/>
            <person name="Sankoff D."/>
            <person name="Giuliano G."/>
            <person name="Albert V.A."/>
            <person name="Wincker P."/>
            <person name="Lashermes P."/>
        </authorList>
    </citation>
    <scope>NUCLEOTIDE SEQUENCE [LARGE SCALE GENOMIC DNA]</scope>
    <source>
        <strain evidence="2">cv. DH200-94</strain>
    </source>
</reference>
<gene>
    <name evidence="1" type="ORF">GSCOC_T00026607001</name>
</gene>
<evidence type="ECO:0000313" key="1">
    <source>
        <dbReference type="EMBL" id="CDO99435.1"/>
    </source>
</evidence>
<protein>
    <submittedName>
        <fullName evidence="1">Uncharacterized protein</fullName>
    </submittedName>
</protein>
<organism evidence="1 2">
    <name type="scientific">Coffea canephora</name>
    <name type="common">Robusta coffee</name>
    <dbReference type="NCBI Taxonomy" id="49390"/>
    <lineage>
        <taxon>Eukaryota</taxon>
        <taxon>Viridiplantae</taxon>
        <taxon>Streptophyta</taxon>
        <taxon>Embryophyta</taxon>
        <taxon>Tracheophyta</taxon>
        <taxon>Spermatophyta</taxon>
        <taxon>Magnoliopsida</taxon>
        <taxon>eudicotyledons</taxon>
        <taxon>Gunneridae</taxon>
        <taxon>Pentapetalae</taxon>
        <taxon>asterids</taxon>
        <taxon>lamiids</taxon>
        <taxon>Gentianales</taxon>
        <taxon>Rubiaceae</taxon>
        <taxon>Ixoroideae</taxon>
        <taxon>Gardenieae complex</taxon>
        <taxon>Bertiereae - Coffeeae clade</taxon>
        <taxon>Coffeeae</taxon>
        <taxon>Coffea</taxon>
    </lineage>
</organism>
<keyword evidence="2" id="KW-1185">Reference proteome</keyword>
<dbReference type="AlphaFoldDB" id="A0A068TT08"/>
<dbReference type="EMBL" id="HG739087">
    <property type="protein sequence ID" value="CDO99435.1"/>
    <property type="molecule type" value="Genomic_DNA"/>
</dbReference>
<evidence type="ECO:0000313" key="2">
    <source>
        <dbReference type="Proteomes" id="UP000295252"/>
    </source>
</evidence>
<dbReference type="Gramene" id="CDO99435">
    <property type="protein sequence ID" value="CDO99435"/>
    <property type="gene ID" value="GSCOC_T00026607001"/>
</dbReference>
<proteinExistence type="predicted"/>
<name>A0A068TT08_COFCA</name>